<dbReference type="Gene3D" id="3.40.50.1820">
    <property type="entry name" value="alpha/beta hydrolase"/>
    <property type="match status" value="1"/>
</dbReference>
<dbReference type="PANTHER" id="PTHR37017">
    <property type="entry name" value="AB HYDROLASE-1 DOMAIN-CONTAINING PROTEIN-RELATED"/>
    <property type="match status" value="1"/>
</dbReference>
<dbReference type="InterPro" id="IPR052897">
    <property type="entry name" value="Sec-Metab_Biosynth_Hydrolase"/>
</dbReference>
<dbReference type="Proteomes" id="UP001285441">
    <property type="component" value="Unassembled WGS sequence"/>
</dbReference>
<keyword evidence="2" id="KW-0378">Hydrolase</keyword>
<protein>
    <submittedName>
        <fullName evidence="2">Alpha/beta hydrolase family-domain-containing protein</fullName>
    </submittedName>
</protein>
<dbReference type="SUPFAM" id="SSF53474">
    <property type="entry name" value="alpha/beta-Hydrolases"/>
    <property type="match status" value="1"/>
</dbReference>
<dbReference type="InterPro" id="IPR000073">
    <property type="entry name" value="AB_hydrolase_1"/>
</dbReference>
<dbReference type="EMBL" id="JAULSW010000001">
    <property type="protein sequence ID" value="KAK3395089.1"/>
    <property type="molecule type" value="Genomic_DNA"/>
</dbReference>
<evidence type="ECO:0000313" key="2">
    <source>
        <dbReference type="EMBL" id="KAK3395089.1"/>
    </source>
</evidence>
<proteinExistence type="predicted"/>
<keyword evidence="3" id="KW-1185">Reference proteome</keyword>
<reference evidence="2" key="2">
    <citation type="submission" date="2023-06" db="EMBL/GenBank/DDBJ databases">
        <authorList>
            <consortium name="Lawrence Berkeley National Laboratory"/>
            <person name="Haridas S."/>
            <person name="Hensen N."/>
            <person name="Bonometti L."/>
            <person name="Westerberg I."/>
            <person name="Brannstrom I.O."/>
            <person name="Guillou S."/>
            <person name="Cros-Aarteil S."/>
            <person name="Calhoun S."/>
            <person name="Kuo A."/>
            <person name="Mondo S."/>
            <person name="Pangilinan J."/>
            <person name="Riley R."/>
            <person name="LaButti K."/>
            <person name="Andreopoulos B."/>
            <person name="Lipzen A."/>
            <person name="Chen C."/>
            <person name="Yanf M."/>
            <person name="Daum C."/>
            <person name="Ng V."/>
            <person name="Clum A."/>
            <person name="Steindorff A."/>
            <person name="Ohm R."/>
            <person name="Martin F."/>
            <person name="Silar P."/>
            <person name="Natvig D."/>
            <person name="Lalanne C."/>
            <person name="Gautier V."/>
            <person name="Ament-velasquez S.L."/>
            <person name="Kruys A."/>
            <person name="Hutchinson M.I."/>
            <person name="Powell A.J."/>
            <person name="Barry K."/>
            <person name="Miller A.N."/>
            <person name="Grigoriev I.V."/>
            <person name="Debuchy R."/>
            <person name="Gladieux P."/>
            <person name="Thoren M.H."/>
            <person name="Johannesson H."/>
        </authorList>
    </citation>
    <scope>NUCLEOTIDE SEQUENCE</scope>
    <source>
        <strain evidence="2">CBS 232.78</strain>
    </source>
</reference>
<gene>
    <name evidence="2" type="ORF">B0H63DRAFT_462650</name>
</gene>
<dbReference type="PANTHER" id="PTHR37017:SF10">
    <property type="entry name" value="AB HYDROLASE-1 DOMAIN-CONTAINING PROTEIN"/>
    <property type="match status" value="1"/>
</dbReference>
<dbReference type="InterPro" id="IPR029058">
    <property type="entry name" value="AB_hydrolase_fold"/>
</dbReference>
<organism evidence="2 3">
    <name type="scientific">Podospora didyma</name>
    <dbReference type="NCBI Taxonomy" id="330526"/>
    <lineage>
        <taxon>Eukaryota</taxon>
        <taxon>Fungi</taxon>
        <taxon>Dikarya</taxon>
        <taxon>Ascomycota</taxon>
        <taxon>Pezizomycotina</taxon>
        <taxon>Sordariomycetes</taxon>
        <taxon>Sordariomycetidae</taxon>
        <taxon>Sordariales</taxon>
        <taxon>Podosporaceae</taxon>
        <taxon>Podospora</taxon>
    </lineage>
</organism>
<name>A0AAE0P863_9PEZI</name>
<accession>A0AAE0P863</accession>
<sequence length="343" mass="37707">MPNEPITEPGLSRPTREFDPNLHDTHHQLHTTTPLSSSIKTYKASFLCKFCPPLPLSRFCHPLFHCKKCLIMSTTANSPKPTIVIVPGAWHTPDNYSRLTSALFQAGYPDIHCVSLPSVSNERPPMASLAEDTAAVRSTVESLINTPTPQNKTIVVIMHSYGGMVGTNALSGLGVSHRNPNNEKGGVAHLLYMCAYVFDKGASLMSKGYERGHDAVLEPELFDFGDDGTLVMKDPRPKMIGEITDYEIEKEVPGYLAAMKRTNGAPMGVPLDNAAWREIPASYVYATKDGMVSLGYQKDMVRWMEEAGTKVQIFEIETGHCPNLTATKEMVEVVDKVVQGLGR</sequence>
<dbReference type="Pfam" id="PF12697">
    <property type="entry name" value="Abhydrolase_6"/>
    <property type="match status" value="1"/>
</dbReference>
<comment type="caution">
    <text evidence="2">The sequence shown here is derived from an EMBL/GenBank/DDBJ whole genome shotgun (WGS) entry which is preliminary data.</text>
</comment>
<evidence type="ECO:0000313" key="3">
    <source>
        <dbReference type="Proteomes" id="UP001285441"/>
    </source>
</evidence>
<reference evidence="2" key="1">
    <citation type="journal article" date="2023" name="Mol. Phylogenet. Evol.">
        <title>Genome-scale phylogeny and comparative genomics of the fungal order Sordariales.</title>
        <authorList>
            <person name="Hensen N."/>
            <person name="Bonometti L."/>
            <person name="Westerberg I."/>
            <person name="Brannstrom I.O."/>
            <person name="Guillou S."/>
            <person name="Cros-Aarteil S."/>
            <person name="Calhoun S."/>
            <person name="Haridas S."/>
            <person name="Kuo A."/>
            <person name="Mondo S."/>
            <person name="Pangilinan J."/>
            <person name="Riley R."/>
            <person name="LaButti K."/>
            <person name="Andreopoulos B."/>
            <person name="Lipzen A."/>
            <person name="Chen C."/>
            <person name="Yan M."/>
            <person name="Daum C."/>
            <person name="Ng V."/>
            <person name="Clum A."/>
            <person name="Steindorff A."/>
            <person name="Ohm R.A."/>
            <person name="Martin F."/>
            <person name="Silar P."/>
            <person name="Natvig D.O."/>
            <person name="Lalanne C."/>
            <person name="Gautier V."/>
            <person name="Ament-Velasquez S.L."/>
            <person name="Kruys A."/>
            <person name="Hutchinson M.I."/>
            <person name="Powell A.J."/>
            <person name="Barry K."/>
            <person name="Miller A.N."/>
            <person name="Grigoriev I.V."/>
            <person name="Debuchy R."/>
            <person name="Gladieux P."/>
            <person name="Hiltunen Thoren M."/>
            <person name="Johannesson H."/>
        </authorList>
    </citation>
    <scope>NUCLEOTIDE SEQUENCE</scope>
    <source>
        <strain evidence="2">CBS 232.78</strain>
    </source>
</reference>
<evidence type="ECO:0000259" key="1">
    <source>
        <dbReference type="Pfam" id="PF12697"/>
    </source>
</evidence>
<dbReference type="GO" id="GO:0016787">
    <property type="term" value="F:hydrolase activity"/>
    <property type="evidence" value="ECO:0007669"/>
    <property type="project" value="UniProtKB-KW"/>
</dbReference>
<dbReference type="AlphaFoldDB" id="A0AAE0P863"/>
<feature type="domain" description="AB hydrolase-1" evidence="1">
    <location>
        <begin position="83"/>
        <end position="332"/>
    </location>
</feature>